<dbReference type="Pfam" id="PF02205">
    <property type="entry name" value="WH2"/>
    <property type="match status" value="1"/>
</dbReference>
<keyword evidence="4 6" id="KW-0539">Nucleus</keyword>
<evidence type="ECO:0000259" key="8">
    <source>
        <dbReference type="PROSITE" id="PS51082"/>
    </source>
</evidence>
<feature type="compositionally biased region" description="Pro residues" evidence="7">
    <location>
        <begin position="238"/>
        <end position="262"/>
    </location>
</feature>
<keyword evidence="6" id="KW-0010">Activator</keyword>
<comment type="subunit">
    <text evidence="6">Component of the Mediator complex.</text>
</comment>
<feature type="region of interest" description="Disordered" evidence="7">
    <location>
        <begin position="1"/>
        <end position="302"/>
    </location>
</feature>
<evidence type="ECO:0000256" key="4">
    <source>
        <dbReference type="ARBA" id="ARBA00023242"/>
    </source>
</evidence>
<dbReference type="GO" id="GO:0016592">
    <property type="term" value="C:mediator complex"/>
    <property type="evidence" value="ECO:0007669"/>
    <property type="project" value="InterPro"/>
</dbReference>
<organism evidence="9 10">
    <name type="scientific">Steinernema hermaphroditum</name>
    <dbReference type="NCBI Taxonomy" id="289476"/>
    <lineage>
        <taxon>Eukaryota</taxon>
        <taxon>Metazoa</taxon>
        <taxon>Ecdysozoa</taxon>
        <taxon>Nematoda</taxon>
        <taxon>Chromadorea</taxon>
        <taxon>Rhabditida</taxon>
        <taxon>Tylenchina</taxon>
        <taxon>Panagrolaimomorpha</taxon>
        <taxon>Strongyloidoidea</taxon>
        <taxon>Steinernematidae</taxon>
        <taxon>Steinernema</taxon>
    </lineage>
</organism>
<gene>
    <name evidence="6" type="primary">MED11</name>
    <name evidence="9" type="ORF">QR680_014862</name>
</gene>
<evidence type="ECO:0000256" key="7">
    <source>
        <dbReference type="SAM" id="MobiDB-lite"/>
    </source>
</evidence>
<evidence type="ECO:0000313" key="10">
    <source>
        <dbReference type="Proteomes" id="UP001175271"/>
    </source>
</evidence>
<evidence type="ECO:0000256" key="6">
    <source>
        <dbReference type="RuleBase" id="RU364147"/>
    </source>
</evidence>
<keyword evidence="6" id="KW-0804">Transcription</keyword>
<comment type="similarity">
    <text evidence="2 6">Belongs to the Mediator complex subunit 11 family.</text>
</comment>
<dbReference type="Pfam" id="PF10280">
    <property type="entry name" value="Med11"/>
    <property type="match status" value="1"/>
</dbReference>
<evidence type="ECO:0000256" key="1">
    <source>
        <dbReference type="ARBA" id="ARBA00004123"/>
    </source>
</evidence>
<comment type="caution">
    <text evidence="9">The sequence shown here is derived from an EMBL/GenBank/DDBJ whole genome shotgun (WGS) entry which is preliminary data.</text>
</comment>
<dbReference type="GO" id="GO:0003779">
    <property type="term" value="F:actin binding"/>
    <property type="evidence" value="ECO:0007669"/>
    <property type="project" value="InterPro"/>
</dbReference>
<dbReference type="AlphaFoldDB" id="A0AA39ICJ3"/>
<dbReference type="InterPro" id="IPR019404">
    <property type="entry name" value="Mediator_Med11"/>
</dbReference>
<keyword evidence="6" id="KW-0805">Transcription regulation</keyword>
<feature type="domain" description="WH2" evidence="8">
    <location>
        <begin position="33"/>
        <end position="50"/>
    </location>
</feature>
<accession>A0AA39ICJ3</accession>
<protein>
    <recommendedName>
        <fullName evidence="3 6">Mediator of RNA polymerase II transcription subunit 11</fullName>
    </recommendedName>
    <alternativeName>
        <fullName evidence="5 6">Mediator complex subunit 11</fullName>
    </alternativeName>
</protein>
<proteinExistence type="inferred from homology"/>
<dbReference type="GO" id="GO:0003712">
    <property type="term" value="F:transcription coregulator activity"/>
    <property type="evidence" value="ECO:0007669"/>
    <property type="project" value="InterPro"/>
</dbReference>
<feature type="compositionally biased region" description="Pro residues" evidence="7">
    <location>
        <begin position="132"/>
        <end position="162"/>
    </location>
</feature>
<dbReference type="SMART" id="SM00246">
    <property type="entry name" value="WH2"/>
    <property type="match status" value="1"/>
</dbReference>
<dbReference type="Gene3D" id="1.10.287.3490">
    <property type="match status" value="1"/>
</dbReference>
<dbReference type="InterPro" id="IPR003124">
    <property type="entry name" value="WH2_dom"/>
</dbReference>
<reference evidence="9" key="1">
    <citation type="submission" date="2023-06" db="EMBL/GenBank/DDBJ databases">
        <title>Genomic analysis of the entomopathogenic nematode Steinernema hermaphroditum.</title>
        <authorList>
            <person name="Schwarz E.M."/>
            <person name="Heppert J.K."/>
            <person name="Baniya A."/>
            <person name="Schwartz H.T."/>
            <person name="Tan C.-H."/>
            <person name="Antoshechkin I."/>
            <person name="Sternberg P.W."/>
            <person name="Goodrich-Blair H."/>
            <person name="Dillman A.R."/>
        </authorList>
    </citation>
    <scope>NUCLEOTIDE SEQUENCE</scope>
    <source>
        <strain evidence="9">PS9179</strain>
        <tissue evidence="9">Whole animal</tissue>
    </source>
</reference>
<evidence type="ECO:0000313" key="9">
    <source>
        <dbReference type="EMBL" id="KAK0420749.1"/>
    </source>
</evidence>
<dbReference type="EMBL" id="JAUCMV010000002">
    <property type="protein sequence ID" value="KAK0420749.1"/>
    <property type="molecule type" value="Genomic_DNA"/>
</dbReference>
<feature type="compositionally biased region" description="Low complexity" evidence="7">
    <location>
        <begin position="287"/>
        <end position="299"/>
    </location>
</feature>
<evidence type="ECO:0000256" key="2">
    <source>
        <dbReference type="ARBA" id="ARBA00008186"/>
    </source>
</evidence>
<feature type="compositionally biased region" description="Low complexity" evidence="7">
    <location>
        <begin position="191"/>
        <end position="201"/>
    </location>
</feature>
<dbReference type="Proteomes" id="UP001175271">
    <property type="component" value="Unassembled WGS sequence"/>
</dbReference>
<feature type="compositionally biased region" description="Low complexity" evidence="7">
    <location>
        <begin position="94"/>
        <end position="104"/>
    </location>
</feature>
<feature type="compositionally biased region" description="Pro residues" evidence="7">
    <location>
        <begin position="72"/>
        <end position="83"/>
    </location>
</feature>
<keyword evidence="10" id="KW-1185">Reference proteome</keyword>
<feature type="compositionally biased region" description="Pro residues" evidence="7">
    <location>
        <begin position="7"/>
        <end position="30"/>
    </location>
</feature>
<sequence>MDENREMPPPPPPPPGPPPPPAGPSKPPPTNSARNALLSDIHKGRALKKVVTNDRSAPVVGSKSSGGSGNGGPPPNSSGPRPPGGGGGAPMFPPGGLFAGGLPRKPSDNRLRNQQAKASPPPASPIHTPVRKPSPPEPVHQPSPPPLSSKPQPVAAPAPPASSKPIFSRMEQFNGSNGASAPAPPPPPPAAKFKPAPSSPSQFHTVKPSRPIEAMGIALRRVGSSEEVNVIRPERAAPPRPARPAAPPPPPPTARTKPPPLPAMDDEPPPPPPPPRITSSSDYGTYGRQAGQRVQQQQQHRGDPLERFTFTALFDLPPPDRFSGMRKEMPGYTGFPDASSNHQEPASGNTELQKRLDMLHAVDGKIAEMLRNAQICITELSKDKQISRTKMEEASQNFRRTLNQIDTEMSAQLDYMSNVCVAMPHQGSTTASYQNIATIHETNAMLAEQLNQIHEKYLVKSEIKQEDFDETL</sequence>
<name>A0AA39ICJ3_9BILA</name>
<dbReference type="PROSITE" id="PS51082">
    <property type="entry name" value="WH2"/>
    <property type="match status" value="1"/>
</dbReference>
<dbReference type="PRINTS" id="PR01217">
    <property type="entry name" value="PRICHEXTENSN"/>
</dbReference>
<comment type="subcellular location">
    <subcellularLocation>
        <location evidence="1 6">Nucleus</location>
    </subcellularLocation>
</comment>
<evidence type="ECO:0000256" key="3">
    <source>
        <dbReference type="ARBA" id="ARBA00019621"/>
    </source>
</evidence>
<comment type="function">
    <text evidence="6">Component of the Mediator complex, a coactivator involved in the regulated transcription of nearly all RNA polymerase II-dependent genes. Mediator functions as a bridge to convey information from gene-specific regulatory proteins to the basal RNA polymerase II transcription machinery. Mediator is recruited to promoters by direct interactions with regulatory proteins and serves as a scaffold for the assembly of a functional pre-initiation complex with RNA polymerase II and the general transcription factors.</text>
</comment>
<dbReference type="GO" id="GO:0006357">
    <property type="term" value="P:regulation of transcription by RNA polymerase II"/>
    <property type="evidence" value="ECO:0007669"/>
    <property type="project" value="InterPro"/>
</dbReference>
<dbReference type="PANTHER" id="PTHR22890">
    <property type="entry name" value="MEDIATOR OF RNA POLYMERASE II TRANSCRIPTION SUBUNIT 11"/>
    <property type="match status" value="1"/>
</dbReference>
<evidence type="ECO:0000256" key="5">
    <source>
        <dbReference type="ARBA" id="ARBA00032011"/>
    </source>
</evidence>